<dbReference type="GO" id="GO:0016787">
    <property type="term" value="F:hydrolase activity"/>
    <property type="evidence" value="ECO:0007669"/>
    <property type="project" value="UniProtKB-KW"/>
</dbReference>
<feature type="region of interest" description="Disordered" evidence="5">
    <location>
        <begin position="208"/>
        <end position="245"/>
    </location>
</feature>
<dbReference type="GO" id="GO:0005524">
    <property type="term" value="F:ATP binding"/>
    <property type="evidence" value="ECO:0007669"/>
    <property type="project" value="UniProtKB-KW"/>
</dbReference>
<evidence type="ECO:0000256" key="4">
    <source>
        <dbReference type="ARBA" id="ARBA00022840"/>
    </source>
</evidence>
<dbReference type="RefSeq" id="XP_018659829.2">
    <property type="nucleotide sequence ID" value="XM_018806939.2"/>
</dbReference>
<dbReference type="PANTHER" id="PTHR45626:SF17">
    <property type="entry name" value="HELICASE-LIKE TRANSCRIPTION FACTOR"/>
    <property type="match status" value="1"/>
</dbReference>
<evidence type="ECO:0000259" key="6">
    <source>
        <dbReference type="Pfam" id="PF00176"/>
    </source>
</evidence>
<evidence type="ECO:0000256" key="5">
    <source>
        <dbReference type="SAM" id="MobiDB-lite"/>
    </source>
</evidence>
<feature type="compositionally biased region" description="Basic and acidic residues" evidence="5">
    <location>
        <begin position="228"/>
        <end position="238"/>
    </location>
</feature>
<gene>
    <name evidence="7" type="ORF">TGAM01_v208918</name>
</gene>
<feature type="domain" description="SNF2 N-terminal" evidence="6">
    <location>
        <begin position="42"/>
        <end position="176"/>
    </location>
</feature>
<dbReference type="STRING" id="398673.A0A2P4ZD66"/>
<keyword evidence="8" id="KW-1185">Reference proteome</keyword>
<name>A0A2P4ZD66_9HYPO</name>
<dbReference type="AlphaFoldDB" id="A0A2P4ZD66"/>
<dbReference type="GO" id="GO:0008094">
    <property type="term" value="F:ATP-dependent activity, acting on DNA"/>
    <property type="evidence" value="ECO:0007669"/>
    <property type="project" value="TreeGrafter"/>
</dbReference>
<organism evidence="7 8">
    <name type="scientific">Trichoderma gamsii</name>
    <dbReference type="NCBI Taxonomy" id="398673"/>
    <lineage>
        <taxon>Eukaryota</taxon>
        <taxon>Fungi</taxon>
        <taxon>Dikarya</taxon>
        <taxon>Ascomycota</taxon>
        <taxon>Pezizomycotina</taxon>
        <taxon>Sordariomycetes</taxon>
        <taxon>Hypocreomycetidae</taxon>
        <taxon>Hypocreales</taxon>
        <taxon>Hypocreaceae</taxon>
        <taxon>Trichoderma</taxon>
    </lineage>
</organism>
<dbReference type="Pfam" id="PF00176">
    <property type="entry name" value="SNF2-rel_dom"/>
    <property type="match status" value="1"/>
</dbReference>
<dbReference type="InterPro" id="IPR000330">
    <property type="entry name" value="SNF2_N"/>
</dbReference>
<dbReference type="GO" id="GO:0006281">
    <property type="term" value="P:DNA repair"/>
    <property type="evidence" value="ECO:0007669"/>
    <property type="project" value="TreeGrafter"/>
</dbReference>
<evidence type="ECO:0000256" key="2">
    <source>
        <dbReference type="ARBA" id="ARBA00022801"/>
    </source>
</evidence>
<protein>
    <recommendedName>
        <fullName evidence="6">SNF2 N-terminal domain-containing protein</fullName>
    </recommendedName>
</protein>
<feature type="compositionally biased region" description="Acidic residues" evidence="5">
    <location>
        <begin position="208"/>
        <end position="217"/>
    </location>
</feature>
<proteinExistence type="predicted"/>
<keyword evidence="3" id="KW-0347">Helicase</keyword>
<dbReference type="InterPro" id="IPR027417">
    <property type="entry name" value="P-loop_NTPase"/>
</dbReference>
<keyword evidence="1" id="KW-0547">Nucleotide-binding</keyword>
<evidence type="ECO:0000256" key="3">
    <source>
        <dbReference type="ARBA" id="ARBA00022806"/>
    </source>
</evidence>
<evidence type="ECO:0000256" key="1">
    <source>
        <dbReference type="ARBA" id="ARBA00022741"/>
    </source>
</evidence>
<keyword evidence="2" id="KW-0378">Hydrolase</keyword>
<dbReference type="EMBL" id="JPDN02000040">
    <property type="protein sequence ID" value="PON22237.1"/>
    <property type="molecule type" value="Genomic_DNA"/>
</dbReference>
<keyword evidence="4" id="KW-0067">ATP-binding</keyword>
<dbReference type="Proteomes" id="UP000054821">
    <property type="component" value="Unassembled WGS sequence"/>
</dbReference>
<evidence type="ECO:0000313" key="7">
    <source>
        <dbReference type="EMBL" id="PON22237.1"/>
    </source>
</evidence>
<dbReference type="InterPro" id="IPR050628">
    <property type="entry name" value="SNF2_RAD54_helicase_TF"/>
</dbReference>
<dbReference type="Gene3D" id="3.40.50.10810">
    <property type="entry name" value="Tandem AAA-ATPase domain"/>
    <property type="match status" value="1"/>
</dbReference>
<dbReference type="GeneID" id="29987022"/>
<dbReference type="InterPro" id="IPR038718">
    <property type="entry name" value="SNF2-like_sf"/>
</dbReference>
<dbReference type="PANTHER" id="PTHR45626">
    <property type="entry name" value="TRANSCRIPTION TERMINATION FACTOR 2-RELATED"/>
    <property type="match status" value="1"/>
</dbReference>
<comment type="caution">
    <text evidence="7">The sequence shown here is derived from an EMBL/GenBank/DDBJ whole genome shotgun (WGS) entry which is preliminary data.</text>
</comment>
<dbReference type="GO" id="GO:0004386">
    <property type="term" value="F:helicase activity"/>
    <property type="evidence" value="ECO:0007669"/>
    <property type="project" value="UniProtKB-KW"/>
</dbReference>
<accession>A0A2P4ZD66</accession>
<dbReference type="SUPFAM" id="SSF52540">
    <property type="entry name" value="P-loop containing nucleoside triphosphate hydrolases"/>
    <property type="match status" value="1"/>
</dbReference>
<reference evidence="7 8" key="1">
    <citation type="journal article" date="2016" name="Genome Announc.">
        <title>Draft Whole-Genome Sequence of Trichoderma gamsii T6085, a Promising Biocontrol Agent of Fusarium Head Blight on Wheat.</title>
        <authorList>
            <person name="Baroncelli R."/>
            <person name="Zapparata A."/>
            <person name="Piaggeschi G."/>
            <person name="Sarrocco S."/>
            <person name="Vannacci G."/>
        </authorList>
    </citation>
    <scope>NUCLEOTIDE SEQUENCE [LARGE SCALE GENOMIC DNA]</scope>
    <source>
        <strain evidence="7 8">T6085</strain>
    </source>
</reference>
<dbReference type="GO" id="GO:0005634">
    <property type="term" value="C:nucleus"/>
    <property type="evidence" value="ECO:0007669"/>
    <property type="project" value="TreeGrafter"/>
</dbReference>
<sequence length="360" mass="41789">MRNRIATYNQLASEYPDKTVLRKLAEKHGTDSISYHREVDKALGPLFRISWYRIILDEAHAIKNAESSTSKICCDLSGKYRWALSGTPLANSSQAAEMYPYMRFLQCDWTETRRKFLKTFFFGNEPNAEFDALTSLIMYRRTIDDDFLGRQIVNLPKRKEIDLWVPMSDEEHCILGAVTKHYEEMKLRCEQGELGQGDLKDIQNVEDADNAEDQESDNDCRQNSATKESSKRQPERLLQRASQVRQRQSTSHTFCIERLLRENFRMEQFDALQGELKDIGNKQTILDQMQRGMKADDEITKYKIGLKMLQERKETFFGKYFDLMPLLRILAEECNARDATCLLCKTAKPPKEPMISATVS</sequence>
<evidence type="ECO:0000313" key="8">
    <source>
        <dbReference type="Proteomes" id="UP000054821"/>
    </source>
</evidence>